<dbReference type="SUPFAM" id="SSF52980">
    <property type="entry name" value="Restriction endonuclease-like"/>
    <property type="match status" value="1"/>
</dbReference>
<proteinExistence type="inferred from homology"/>
<name>A0ABX7KC50_9SPHN</name>
<dbReference type="Proteomes" id="UP000663637">
    <property type="component" value="Chromosome"/>
</dbReference>
<sequence length="116" mass="13548">MKRQRAERDGRRGERRAELYLMAKGWTILDRRRKTPVGEIDLIARRFGTVAFVEVKWRNRAEELAYAIDAHRLRRVAAATEAVAHEYVREGEDMRIDVILLAPGRLPDHIVNAWMP</sequence>
<dbReference type="Pfam" id="PF02021">
    <property type="entry name" value="UPF0102"/>
    <property type="match status" value="1"/>
</dbReference>
<dbReference type="InterPro" id="IPR003509">
    <property type="entry name" value="UPF0102_YraN-like"/>
</dbReference>
<dbReference type="InterPro" id="IPR011335">
    <property type="entry name" value="Restrct_endonuc-II-like"/>
</dbReference>
<evidence type="ECO:0000313" key="4">
    <source>
        <dbReference type="Proteomes" id="UP000663637"/>
    </source>
</evidence>
<dbReference type="InterPro" id="IPR011856">
    <property type="entry name" value="tRNA_endonuc-like_dom_sf"/>
</dbReference>
<evidence type="ECO:0000256" key="1">
    <source>
        <dbReference type="ARBA" id="ARBA00006738"/>
    </source>
</evidence>
<keyword evidence="4" id="KW-1185">Reference proteome</keyword>
<protein>
    <recommendedName>
        <fullName evidence="2">UPF0102 protein IDJ81_12135</fullName>
    </recommendedName>
</protein>
<evidence type="ECO:0000256" key="2">
    <source>
        <dbReference type="HAMAP-Rule" id="MF_00048"/>
    </source>
</evidence>
<dbReference type="RefSeq" id="WP_205441418.1">
    <property type="nucleotide sequence ID" value="NZ_CP061510.1"/>
</dbReference>
<comment type="similarity">
    <text evidence="1 2">Belongs to the UPF0102 family.</text>
</comment>
<dbReference type="PANTHER" id="PTHR34039">
    <property type="entry name" value="UPF0102 PROTEIN YRAN"/>
    <property type="match status" value="1"/>
</dbReference>
<gene>
    <name evidence="3" type="ORF">IDJ81_12135</name>
</gene>
<dbReference type="HAMAP" id="MF_00048">
    <property type="entry name" value="UPF0102"/>
    <property type="match status" value="1"/>
</dbReference>
<dbReference type="EMBL" id="CP061510">
    <property type="protein sequence ID" value="QSB44080.1"/>
    <property type="molecule type" value="Genomic_DNA"/>
</dbReference>
<dbReference type="PANTHER" id="PTHR34039:SF1">
    <property type="entry name" value="UPF0102 PROTEIN YRAN"/>
    <property type="match status" value="1"/>
</dbReference>
<dbReference type="Gene3D" id="3.40.1350.10">
    <property type="match status" value="1"/>
</dbReference>
<accession>A0ABX7KC50</accession>
<reference evidence="3 4" key="1">
    <citation type="submission" date="2020-09" db="EMBL/GenBank/DDBJ databases">
        <title>Complete genome sequence of altererythrobacter flavus SS-21NJ, isolated from Dongying oil sludge in Shandong province.</title>
        <authorList>
            <person name="Sun S."/>
            <person name="Zhang Z."/>
        </authorList>
    </citation>
    <scope>NUCLEOTIDE SEQUENCE [LARGE SCALE GENOMIC DNA]</scope>
    <source>
        <strain evidence="3 4">SS-21NJ</strain>
    </source>
</reference>
<organism evidence="3 4">
    <name type="scientific">Tsuneonella flava</name>
    <dbReference type="NCBI Taxonomy" id="2055955"/>
    <lineage>
        <taxon>Bacteria</taxon>
        <taxon>Pseudomonadati</taxon>
        <taxon>Pseudomonadota</taxon>
        <taxon>Alphaproteobacteria</taxon>
        <taxon>Sphingomonadales</taxon>
        <taxon>Erythrobacteraceae</taxon>
        <taxon>Tsuneonella</taxon>
    </lineage>
</organism>
<evidence type="ECO:0000313" key="3">
    <source>
        <dbReference type="EMBL" id="QSB44080.1"/>
    </source>
</evidence>